<comment type="similarity">
    <text evidence="1 5">Belongs to the peptidase S41A family.</text>
</comment>
<sequence>MFKKMGLGAVVCLSILFNNVAFSTVKTYPTGDIQPGKNESEICRLAVKMLMTNNYKKVPLNDSLSVLVFNLYLKSLDENHSYLLAGDVASFEQYRTLLDDDLQNGNLSHVFGMFNTYKMRYEQRLKYAIAQLNADFDFTKKDVYISDRRKKPFINTEAEMDAMWNKRVKYDLLGLQLGNSSIAKNKENLKKKYQSLLNQSDKASSQDVFQLFMNAFTASVDPHAAYFNPFNASQFSVGVTRALEGIGATLILENEYVTIKGLTAGGPAYKTKMINTGDRIIGIAQGKDGQFQDVTGWRLDNAIALIRGPKGTVVKLKVLAKGRSDSEEPQIIEVVRDKIILDDQSAKEEIRTYKANGKDVKIGVIVIPAFYLDYNAYEAGDHNYKSTTRDVKLLLDTLKQKKVDGIMIDLRGNGGGSLNEAISLTGLFISSGPVVQIREVNEHIKVNSDIDTSTYYGGPLAVLVDRTSASASEIFSAAIQDYGRGLILGSQTYGKGSVQTQIDLNKVAMKLAAQNGADEEDEAPIQFGQLNVTIGKFYRINGSSTQHKGVTPDIQLPSYIAPSKYGEDNEPSAMPWDTIGKSEYTKVGSFNRVLPVLTNLYRKRNQTNVAYEAYNNLVKAYQENEKPKPFSLNEDEFKRTRDSNTQKALDRDNKLRVAIGFTALKKGEVKSQTDDLDFMKTEAGQILTDFILLNNTTTGI</sequence>
<reference evidence="9 10" key="1">
    <citation type="journal article" date="2017" name="Int. J. Syst. Evol. Microbiol.">
        <title>Mucilaginibacterpsychrotolerans sp. nov., isolated from peatlands.</title>
        <authorList>
            <person name="Deng Y."/>
            <person name="Shen L."/>
            <person name="Xu B."/>
            <person name="Liu Y."/>
            <person name="Gu Z."/>
            <person name="Liu H."/>
            <person name="Zhou Y."/>
        </authorList>
    </citation>
    <scope>NUCLEOTIDE SEQUENCE [LARGE SCALE GENOMIC DNA]</scope>
    <source>
        <strain evidence="9 10">NH7-4</strain>
    </source>
</reference>
<dbReference type="InterPro" id="IPR004447">
    <property type="entry name" value="Peptidase_S41A"/>
</dbReference>
<dbReference type="EMBL" id="SOZE01000006">
    <property type="protein sequence ID" value="TFF38491.1"/>
    <property type="molecule type" value="Genomic_DNA"/>
</dbReference>
<dbReference type="Pfam" id="PF03572">
    <property type="entry name" value="Peptidase_S41"/>
    <property type="match status" value="1"/>
</dbReference>
<dbReference type="NCBIfam" id="TIGR00225">
    <property type="entry name" value="prc"/>
    <property type="match status" value="1"/>
</dbReference>
<accession>A0A4Y8SII1</accession>
<evidence type="ECO:0000256" key="2">
    <source>
        <dbReference type="ARBA" id="ARBA00022670"/>
    </source>
</evidence>
<keyword evidence="2 5" id="KW-0645">Protease</keyword>
<dbReference type="GO" id="GO:0006508">
    <property type="term" value="P:proteolysis"/>
    <property type="evidence" value="ECO:0007669"/>
    <property type="project" value="UniProtKB-KW"/>
</dbReference>
<feature type="signal peptide" evidence="7">
    <location>
        <begin position="1"/>
        <end position="23"/>
    </location>
</feature>
<dbReference type="FunFam" id="3.90.226.10:FF:000090">
    <property type="entry name" value="Tail-specific protease"/>
    <property type="match status" value="1"/>
</dbReference>
<comment type="caution">
    <text evidence="9">The sequence shown here is derived from an EMBL/GenBank/DDBJ whole genome shotgun (WGS) entry which is preliminary data.</text>
</comment>
<dbReference type="CDD" id="cd07560">
    <property type="entry name" value="Peptidase_S41_CPP"/>
    <property type="match status" value="1"/>
</dbReference>
<organism evidence="9 10">
    <name type="scientific">Mucilaginibacter psychrotolerans</name>
    <dbReference type="NCBI Taxonomy" id="1524096"/>
    <lineage>
        <taxon>Bacteria</taxon>
        <taxon>Pseudomonadati</taxon>
        <taxon>Bacteroidota</taxon>
        <taxon>Sphingobacteriia</taxon>
        <taxon>Sphingobacteriales</taxon>
        <taxon>Sphingobacteriaceae</taxon>
        <taxon>Mucilaginibacter</taxon>
    </lineage>
</organism>
<evidence type="ECO:0000256" key="3">
    <source>
        <dbReference type="ARBA" id="ARBA00022801"/>
    </source>
</evidence>
<evidence type="ECO:0000256" key="4">
    <source>
        <dbReference type="ARBA" id="ARBA00022825"/>
    </source>
</evidence>
<dbReference type="CDD" id="cd06782">
    <property type="entry name" value="cpPDZ_CPP-like"/>
    <property type="match status" value="1"/>
</dbReference>
<dbReference type="Pfam" id="PF11818">
    <property type="entry name" value="DUF3340"/>
    <property type="match status" value="1"/>
</dbReference>
<dbReference type="SMART" id="SM00245">
    <property type="entry name" value="TSPc"/>
    <property type="match status" value="1"/>
</dbReference>
<keyword evidence="6" id="KW-0175">Coiled coil</keyword>
<feature type="coiled-coil region" evidence="6">
    <location>
        <begin position="179"/>
        <end position="206"/>
    </location>
</feature>
<dbReference type="SUPFAM" id="SSF50156">
    <property type="entry name" value="PDZ domain-like"/>
    <property type="match status" value="1"/>
</dbReference>
<proteinExistence type="inferred from homology"/>
<dbReference type="Proteomes" id="UP000297540">
    <property type="component" value="Unassembled WGS sequence"/>
</dbReference>
<keyword evidence="3 5" id="KW-0378">Hydrolase</keyword>
<evidence type="ECO:0000256" key="6">
    <source>
        <dbReference type="SAM" id="Coils"/>
    </source>
</evidence>
<evidence type="ECO:0000259" key="8">
    <source>
        <dbReference type="PROSITE" id="PS50106"/>
    </source>
</evidence>
<dbReference type="Pfam" id="PF00595">
    <property type="entry name" value="PDZ"/>
    <property type="match status" value="1"/>
</dbReference>
<feature type="chain" id="PRO_5021297041" evidence="7">
    <location>
        <begin position="24"/>
        <end position="700"/>
    </location>
</feature>
<dbReference type="OrthoDB" id="9812068at2"/>
<dbReference type="PANTHER" id="PTHR32060">
    <property type="entry name" value="TAIL-SPECIFIC PROTEASE"/>
    <property type="match status" value="1"/>
</dbReference>
<dbReference type="InterPro" id="IPR001478">
    <property type="entry name" value="PDZ"/>
</dbReference>
<dbReference type="InterPro" id="IPR036034">
    <property type="entry name" value="PDZ_sf"/>
</dbReference>
<protein>
    <submittedName>
        <fullName evidence="9">Tail-specific protease</fullName>
    </submittedName>
</protein>
<dbReference type="GO" id="GO:0030288">
    <property type="term" value="C:outer membrane-bounded periplasmic space"/>
    <property type="evidence" value="ECO:0007669"/>
    <property type="project" value="TreeGrafter"/>
</dbReference>
<name>A0A4Y8SII1_9SPHI</name>
<dbReference type="RefSeq" id="WP_133228717.1">
    <property type="nucleotide sequence ID" value="NZ_SOZE01000006.1"/>
</dbReference>
<gene>
    <name evidence="9" type="ORF">E2R66_08470</name>
</gene>
<dbReference type="GO" id="GO:0007165">
    <property type="term" value="P:signal transduction"/>
    <property type="evidence" value="ECO:0007669"/>
    <property type="project" value="TreeGrafter"/>
</dbReference>
<dbReference type="PANTHER" id="PTHR32060:SF22">
    <property type="entry name" value="CARBOXYL-TERMINAL-PROCESSING PEPTIDASE 3, CHLOROPLASTIC"/>
    <property type="match status" value="1"/>
</dbReference>
<dbReference type="Gene3D" id="2.30.42.10">
    <property type="match status" value="1"/>
</dbReference>
<evidence type="ECO:0000256" key="1">
    <source>
        <dbReference type="ARBA" id="ARBA00009179"/>
    </source>
</evidence>
<keyword evidence="7" id="KW-0732">Signal</keyword>
<dbReference type="InterPro" id="IPR040573">
    <property type="entry name" value="TSP_N"/>
</dbReference>
<dbReference type="Gene3D" id="3.90.226.10">
    <property type="entry name" value="2-enoyl-CoA Hydratase, Chain A, domain 1"/>
    <property type="match status" value="1"/>
</dbReference>
<evidence type="ECO:0000256" key="5">
    <source>
        <dbReference type="RuleBase" id="RU004404"/>
    </source>
</evidence>
<dbReference type="Pfam" id="PF17804">
    <property type="entry name" value="TSP_NTD"/>
    <property type="match status" value="1"/>
</dbReference>
<dbReference type="InterPro" id="IPR005151">
    <property type="entry name" value="Tail-specific_protease"/>
</dbReference>
<dbReference type="InterPro" id="IPR020992">
    <property type="entry name" value="Tail_Prtase_C"/>
</dbReference>
<dbReference type="SMART" id="SM00228">
    <property type="entry name" value="PDZ"/>
    <property type="match status" value="1"/>
</dbReference>
<evidence type="ECO:0000313" key="9">
    <source>
        <dbReference type="EMBL" id="TFF38491.1"/>
    </source>
</evidence>
<dbReference type="InterPro" id="IPR029045">
    <property type="entry name" value="ClpP/crotonase-like_dom_sf"/>
</dbReference>
<evidence type="ECO:0000313" key="10">
    <source>
        <dbReference type="Proteomes" id="UP000297540"/>
    </source>
</evidence>
<keyword evidence="4 5" id="KW-0720">Serine protease</keyword>
<evidence type="ECO:0000256" key="7">
    <source>
        <dbReference type="SAM" id="SignalP"/>
    </source>
</evidence>
<dbReference type="AlphaFoldDB" id="A0A4Y8SII1"/>
<feature type="domain" description="PDZ" evidence="8">
    <location>
        <begin position="236"/>
        <end position="313"/>
    </location>
</feature>
<dbReference type="SUPFAM" id="SSF52096">
    <property type="entry name" value="ClpP/crotonase"/>
    <property type="match status" value="1"/>
</dbReference>
<dbReference type="GO" id="GO:0008236">
    <property type="term" value="F:serine-type peptidase activity"/>
    <property type="evidence" value="ECO:0007669"/>
    <property type="project" value="UniProtKB-KW"/>
</dbReference>
<keyword evidence="10" id="KW-1185">Reference proteome</keyword>
<dbReference type="GO" id="GO:0004175">
    <property type="term" value="F:endopeptidase activity"/>
    <property type="evidence" value="ECO:0007669"/>
    <property type="project" value="TreeGrafter"/>
</dbReference>
<dbReference type="PROSITE" id="PS50106">
    <property type="entry name" value="PDZ"/>
    <property type="match status" value="1"/>
</dbReference>